<dbReference type="Gene3D" id="1.10.357.140">
    <property type="entry name" value="UbiA prenyltransferase"/>
    <property type="match status" value="1"/>
</dbReference>
<evidence type="ECO:0000313" key="7">
    <source>
        <dbReference type="EMBL" id="SDE71513.1"/>
    </source>
</evidence>
<protein>
    <submittedName>
        <fullName evidence="7">4-hydroxybenzoate polyprenyltransferase</fullName>
    </submittedName>
</protein>
<keyword evidence="5 6" id="KW-0472">Membrane</keyword>
<dbReference type="AlphaFoldDB" id="A0A1G7F6F6"/>
<feature type="transmembrane region" description="Helical" evidence="6">
    <location>
        <begin position="205"/>
        <end position="226"/>
    </location>
</feature>
<dbReference type="PANTHER" id="PTHR42723:SF1">
    <property type="entry name" value="CHLOROPHYLL SYNTHASE, CHLOROPLASTIC"/>
    <property type="match status" value="1"/>
</dbReference>
<dbReference type="Gene3D" id="1.20.120.1780">
    <property type="entry name" value="UbiA prenyltransferase"/>
    <property type="match status" value="1"/>
</dbReference>
<keyword evidence="7" id="KW-0808">Transferase</keyword>
<dbReference type="Proteomes" id="UP000199321">
    <property type="component" value="Unassembled WGS sequence"/>
</dbReference>
<sequence length="286" mass="31750">MQVFIKYGFFEALHIPLALTDLQFALLVVATVFIAAAGNIINDCFDIPIDLINKPSKVIIGKRISETTANRLYFTLTILGVGIGFYLANVVGKPTFASLFVIIAALLYFYSSTLKGVFLIGNILVSVLVALSVLIVGIFDVLPVLNPNDKVLQLKAMQVVFHYATFAFLLNLIREIVKDIQDINGDKNGGLQTIPIVIGRTRATYIIFGLAAFTICCVVLYMYTYLYSTQAMVIYFLFLVMAPLLYFCVKSFSAERPKDYAFLSLLLKGILCTGMISMLLYKHVVL</sequence>
<dbReference type="InterPro" id="IPR044878">
    <property type="entry name" value="UbiA_sf"/>
</dbReference>
<feature type="transmembrane region" description="Helical" evidence="6">
    <location>
        <begin position="22"/>
        <end position="41"/>
    </location>
</feature>
<evidence type="ECO:0000313" key="8">
    <source>
        <dbReference type="Proteomes" id="UP000199321"/>
    </source>
</evidence>
<feature type="transmembrane region" description="Helical" evidence="6">
    <location>
        <begin position="232"/>
        <end position="249"/>
    </location>
</feature>
<comment type="subcellular location">
    <subcellularLocation>
        <location evidence="1">Membrane</location>
        <topology evidence="1">Multi-pass membrane protein</topology>
    </subcellularLocation>
</comment>
<evidence type="ECO:0000256" key="2">
    <source>
        <dbReference type="ARBA" id="ARBA00022475"/>
    </source>
</evidence>
<name>A0A1G7F6F6_9FLAO</name>
<keyword evidence="8" id="KW-1185">Reference proteome</keyword>
<feature type="transmembrane region" description="Helical" evidence="6">
    <location>
        <begin position="159"/>
        <end position="177"/>
    </location>
</feature>
<keyword evidence="3 6" id="KW-0812">Transmembrane</keyword>
<evidence type="ECO:0000256" key="4">
    <source>
        <dbReference type="ARBA" id="ARBA00022989"/>
    </source>
</evidence>
<dbReference type="InterPro" id="IPR000537">
    <property type="entry name" value="UbiA_prenyltransferase"/>
</dbReference>
<reference evidence="7 8" key="1">
    <citation type="submission" date="2016-10" db="EMBL/GenBank/DDBJ databases">
        <authorList>
            <person name="de Groot N.N."/>
        </authorList>
    </citation>
    <scope>NUCLEOTIDE SEQUENCE [LARGE SCALE GENOMIC DNA]</scope>
    <source>
        <strain evidence="7 8">DSM 16195</strain>
    </source>
</reference>
<feature type="transmembrane region" description="Helical" evidence="6">
    <location>
        <begin position="117"/>
        <end position="139"/>
    </location>
</feature>
<evidence type="ECO:0000256" key="3">
    <source>
        <dbReference type="ARBA" id="ARBA00022692"/>
    </source>
</evidence>
<accession>A0A1G7F6F6</accession>
<dbReference type="EMBL" id="FNBA01000002">
    <property type="protein sequence ID" value="SDE71513.1"/>
    <property type="molecule type" value="Genomic_DNA"/>
</dbReference>
<dbReference type="STRING" id="227084.SAMN05421855_102367"/>
<dbReference type="PANTHER" id="PTHR42723">
    <property type="entry name" value="CHLOROPHYLL SYNTHASE"/>
    <property type="match status" value="1"/>
</dbReference>
<dbReference type="GO" id="GO:0016020">
    <property type="term" value="C:membrane"/>
    <property type="evidence" value="ECO:0007669"/>
    <property type="project" value="UniProtKB-SubCell"/>
</dbReference>
<organism evidence="7 8">
    <name type="scientific">Ulvibacter litoralis</name>
    <dbReference type="NCBI Taxonomy" id="227084"/>
    <lineage>
        <taxon>Bacteria</taxon>
        <taxon>Pseudomonadati</taxon>
        <taxon>Bacteroidota</taxon>
        <taxon>Flavobacteriia</taxon>
        <taxon>Flavobacteriales</taxon>
        <taxon>Flavobacteriaceae</taxon>
        <taxon>Ulvibacter</taxon>
    </lineage>
</organism>
<feature type="transmembrane region" description="Helical" evidence="6">
    <location>
        <begin position="261"/>
        <end position="281"/>
    </location>
</feature>
<dbReference type="Pfam" id="PF01040">
    <property type="entry name" value="UbiA"/>
    <property type="match status" value="1"/>
</dbReference>
<proteinExistence type="predicted"/>
<evidence type="ECO:0000256" key="6">
    <source>
        <dbReference type="SAM" id="Phobius"/>
    </source>
</evidence>
<feature type="transmembrane region" description="Helical" evidence="6">
    <location>
        <begin position="94"/>
        <end position="110"/>
    </location>
</feature>
<dbReference type="InterPro" id="IPR050475">
    <property type="entry name" value="Prenyltransferase_related"/>
</dbReference>
<dbReference type="GO" id="GO:0016765">
    <property type="term" value="F:transferase activity, transferring alkyl or aryl (other than methyl) groups"/>
    <property type="evidence" value="ECO:0007669"/>
    <property type="project" value="InterPro"/>
</dbReference>
<feature type="transmembrane region" description="Helical" evidence="6">
    <location>
        <begin position="72"/>
        <end position="88"/>
    </location>
</feature>
<dbReference type="NCBIfam" id="NF009512">
    <property type="entry name" value="PRK12872.1-1"/>
    <property type="match status" value="1"/>
</dbReference>
<dbReference type="CDD" id="cd13961">
    <property type="entry name" value="PT_UbiA_DGGGPS"/>
    <property type="match status" value="1"/>
</dbReference>
<evidence type="ECO:0000256" key="1">
    <source>
        <dbReference type="ARBA" id="ARBA00004141"/>
    </source>
</evidence>
<gene>
    <name evidence="7" type="ORF">SAMN05421855_102367</name>
</gene>
<keyword evidence="4 6" id="KW-1133">Transmembrane helix</keyword>
<evidence type="ECO:0000256" key="5">
    <source>
        <dbReference type="ARBA" id="ARBA00023136"/>
    </source>
</evidence>
<keyword evidence="2" id="KW-1003">Cell membrane</keyword>